<gene>
    <name evidence="1" type="ORF">L2737_05085</name>
</gene>
<dbReference type="InterPro" id="IPR029035">
    <property type="entry name" value="DHS-like_NAD/FAD-binding_dom"/>
</dbReference>
<name>A0ABT0KLH8_9GAMM</name>
<dbReference type="Pfam" id="PF13289">
    <property type="entry name" value="SIR2_2"/>
    <property type="match status" value="1"/>
</dbReference>
<proteinExistence type="predicted"/>
<comment type="caution">
    <text evidence="1">The sequence shown here is derived from an EMBL/GenBank/DDBJ whole genome shotgun (WGS) entry which is preliminary data.</text>
</comment>
<dbReference type="SUPFAM" id="SSF52467">
    <property type="entry name" value="DHS-like NAD/FAD-binding domain"/>
    <property type="match status" value="1"/>
</dbReference>
<accession>A0ABT0KLH8</accession>
<sequence length="307" mass="34818">MTDNLETLPPIPEEILEAAKDGRLVLFVGAGASMMVGMPSWPGLASAALNSLVEQGYIDYAEFDQLKTLDPKKQLSIADFIAKGQGNRLELTQYLKARRTSSIYPNINSIQATCVTTNYDHELSPLPLEEASEKETKASVERKSGVDNLQAADLKVPGTVIHLHGDMDNHDTMIVTTRDYLAHYDEPKVQHFLSELFKDYVVVFIGYGLEESEILEHILRRSGVEESVTERQRFLLQPFFKNQQSLYERLKVYHQKSFGVHLIGYARDEKDYQQLEDVIELWASKLTVRPPALVGDIEMMDRILNDD</sequence>
<protein>
    <submittedName>
        <fullName evidence="1">SIR2 family protein</fullName>
    </submittedName>
</protein>
<reference evidence="1 2" key="1">
    <citation type="submission" date="2022-01" db="EMBL/GenBank/DDBJ databases">
        <title>Whole genome-based taxonomy of the Shewanellaceae.</title>
        <authorList>
            <person name="Martin-Rodriguez A.J."/>
        </authorList>
    </citation>
    <scope>NUCLEOTIDE SEQUENCE [LARGE SCALE GENOMIC DNA]</scope>
    <source>
        <strain evidence="1 2">DSM 24955</strain>
    </source>
</reference>
<dbReference type="Proteomes" id="UP001202134">
    <property type="component" value="Unassembled WGS sequence"/>
</dbReference>
<dbReference type="RefSeq" id="WP_248954979.1">
    <property type="nucleotide sequence ID" value="NZ_JAKIKU010000002.1"/>
</dbReference>
<evidence type="ECO:0000313" key="2">
    <source>
        <dbReference type="Proteomes" id="UP001202134"/>
    </source>
</evidence>
<dbReference type="EMBL" id="JAKIKU010000002">
    <property type="protein sequence ID" value="MCL1044702.1"/>
    <property type="molecule type" value="Genomic_DNA"/>
</dbReference>
<evidence type="ECO:0000313" key="1">
    <source>
        <dbReference type="EMBL" id="MCL1044702.1"/>
    </source>
</evidence>
<organism evidence="1 2">
    <name type="scientific">Shewanella electrodiphila</name>
    <dbReference type="NCBI Taxonomy" id="934143"/>
    <lineage>
        <taxon>Bacteria</taxon>
        <taxon>Pseudomonadati</taxon>
        <taxon>Pseudomonadota</taxon>
        <taxon>Gammaproteobacteria</taxon>
        <taxon>Alteromonadales</taxon>
        <taxon>Shewanellaceae</taxon>
        <taxon>Shewanella</taxon>
    </lineage>
</organism>
<keyword evidence="2" id="KW-1185">Reference proteome</keyword>